<protein>
    <submittedName>
        <fullName evidence="3">Uncharacterized protein LOC111108983</fullName>
    </submittedName>
</protein>
<sequence length="119" mass="13303">MITRSVPILMILVNFTPYEAAVLPKWVHRVNSCPGNVSQWIEASKKLNCQDDLSSDDHFQQGHQYHCLPSSFLNETVEFCGRSVPLGPGACAVYSYEVFANKQPTSYNCSKFISGCPKK</sequence>
<evidence type="ECO:0000313" key="3">
    <source>
        <dbReference type="RefSeq" id="XP_022300779.1"/>
    </source>
</evidence>
<organism evidence="2 3">
    <name type="scientific">Crassostrea virginica</name>
    <name type="common">Eastern oyster</name>
    <dbReference type="NCBI Taxonomy" id="6565"/>
    <lineage>
        <taxon>Eukaryota</taxon>
        <taxon>Metazoa</taxon>
        <taxon>Spiralia</taxon>
        <taxon>Lophotrochozoa</taxon>
        <taxon>Mollusca</taxon>
        <taxon>Bivalvia</taxon>
        <taxon>Autobranchia</taxon>
        <taxon>Pteriomorphia</taxon>
        <taxon>Ostreida</taxon>
        <taxon>Ostreoidea</taxon>
        <taxon>Ostreidae</taxon>
        <taxon>Crassostrea</taxon>
    </lineage>
</organism>
<gene>
    <name evidence="3" type="primary">LOC111108983</name>
</gene>
<proteinExistence type="predicted"/>
<dbReference type="GeneID" id="111108983"/>
<feature type="signal peptide" evidence="1">
    <location>
        <begin position="1"/>
        <end position="20"/>
    </location>
</feature>
<feature type="chain" id="PRO_5034544638" evidence="1">
    <location>
        <begin position="21"/>
        <end position="119"/>
    </location>
</feature>
<name>A0A8B8BDD0_CRAVI</name>
<dbReference type="RefSeq" id="XP_022300779.1">
    <property type="nucleotide sequence ID" value="XM_022445071.1"/>
</dbReference>
<keyword evidence="2" id="KW-1185">Reference proteome</keyword>
<accession>A0A8B8BDD0</accession>
<keyword evidence="1" id="KW-0732">Signal</keyword>
<evidence type="ECO:0000256" key="1">
    <source>
        <dbReference type="SAM" id="SignalP"/>
    </source>
</evidence>
<reference evidence="3" key="1">
    <citation type="submission" date="2025-08" db="UniProtKB">
        <authorList>
            <consortium name="RefSeq"/>
        </authorList>
    </citation>
    <scope>IDENTIFICATION</scope>
    <source>
        <tissue evidence="3">Whole sample</tissue>
    </source>
</reference>
<dbReference type="KEGG" id="cvn:111108983"/>
<dbReference type="AlphaFoldDB" id="A0A8B8BDD0"/>
<evidence type="ECO:0000313" key="2">
    <source>
        <dbReference type="Proteomes" id="UP000694844"/>
    </source>
</evidence>
<dbReference type="Proteomes" id="UP000694844">
    <property type="component" value="Chromosome 8"/>
</dbReference>